<dbReference type="AlphaFoldDB" id="K8WF05"/>
<dbReference type="InterPro" id="IPR000182">
    <property type="entry name" value="GNAT_dom"/>
</dbReference>
<dbReference type="RefSeq" id="WP_008915297.1">
    <property type="nucleotide sequence ID" value="NZ_CM001773.1"/>
</dbReference>
<feature type="domain" description="N-acetyltransferase" evidence="3">
    <location>
        <begin position="1"/>
        <end position="142"/>
    </location>
</feature>
<dbReference type="OrthoDB" id="9789605at2"/>
<organism evidence="4 5">
    <name type="scientific">Providencia sneebia DSM 19967</name>
    <dbReference type="NCBI Taxonomy" id="1141660"/>
    <lineage>
        <taxon>Bacteria</taxon>
        <taxon>Pseudomonadati</taxon>
        <taxon>Pseudomonadota</taxon>
        <taxon>Gammaproteobacteria</taxon>
        <taxon>Enterobacterales</taxon>
        <taxon>Morganellaceae</taxon>
        <taxon>Providencia</taxon>
    </lineage>
</organism>
<dbReference type="PROSITE" id="PS51186">
    <property type="entry name" value="GNAT"/>
    <property type="match status" value="1"/>
</dbReference>
<protein>
    <recommendedName>
        <fullName evidence="3">N-acetyltransferase domain-containing protein</fullName>
    </recommendedName>
</protein>
<sequence length="147" mass="16717">MNIQPANCEQFDEIIKVWESSVKATHHFLPENKRQELKLAILKQYLPNLTVFVSSDNHNHITGFLGVDDNKLEMLFVSAENRGKGIGKQLLNFAIHQLKINEVDVNEQNPQAIGFYQHMGFTQVSRSELDGEGNPYPILHMQLSSSI</sequence>
<dbReference type="PANTHER" id="PTHR43800:SF1">
    <property type="entry name" value="PEPTIDYL-LYSINE N-ACETYLTRANSFERASE YJAB"/>
    <property type="match status" value="1"/>
</dbReference>
<comment type="caution">
    <text evidence="4">The sequence shown here is derived from an EMBL/GenBank/DDBJ whole genome shotgun (WGS) entry which is preliminary data.</text>
</comment>
<dbReference type="PANTHER" id="PTHR43800">
    <property type="entry name" value="PEPTIDYL-LYSINE N-ACETYLTRANSFERASE YJAB"/>
    <property type="match status" value="1"/>
</dbReference>
<reference evidence="4 5" key="1">
    <citation type="journal article" date="2012" name="BMC Genomics">
        <title>Comparative genomics of bacteria in the genus Providencia isolated from wild Drosophila melanogaster.</title>
        <authorList>
            <person name="Galac M.R."/>
            <person name="Lazzaro B.P."/>
        </authorList>
    </citation>
    <scope>NUCLEOTIDE SEQUENCE [LARGE SCALE GENOMIC DNA]</scope>
    <source>
        <strain evidence="4 5">DSM 19967</strain>
    </source>
</reference>
<dbReference type="GO" id="GO:0016747">
    <property type="term" value="F:acyltransferase activity, transferring groups other than amino-acyl groups"/>
    <property type="evidence" value="ECO:0007669"/>
    <property type="project" value="InterPro"/>
</dbReference>
<evidence type="ECO:0000313" key="4">
    <source>
        <dbReference type="EMBL" id="EKT58501.1"/>
    </source>
</evidence>
<evidence type="ECO:0000256" key="2">
    <source>
        <dbReference type="ARBA" id="ARBA00023315"/>
    </source>
</evidence>
<dbReference type="HOGENOM" id="CLU_013985_21_0_6"/>
<proteinExistence type="predicted"/>
<gene>
    <name evidence="4" type="ORF">OO7_07284</name>
</gene>
<evidence type="ECO:0000256" key="1">
    <source>
        <dbReference type="ARBA" id="ARBA00022679"/>
    </source>
</evidence>
<name>K8WF05_9GAMM</name>
<dbReference type="EMBL" id="AKKN01000007">
    <property type="protein sequence ID" value="EKT58501.1"/>
    <property type="molecule type" value="Genomic_DNA"/>
</dbReference>
<dbReference type="Proteomes" id="UP000010290">
    <property type="component" value="Chromosome"/>
</dbReference>
<evidence type="ECO:0000259" key="3">
    <source>
        <dbReference type="PROSITE" id="PS51186"/>
    </source>
</evidence>
<dbReference type="Pfam" id="PF13673">
    <property type="entry name" value="Acetyltransf_10"/>
    <property type="match status" value="1"/>
</dbReference>
<keyword evidence="1" id="KW-0808">Transferase</keyword>
<dbReference type="CDD" id="cd04301">
    <property type="entry name" value="NAT_SF"/>
    <property type="match status" value="1"/>
</dbReference>
<accession>K8WF05</accession>
<evidence type="ECO:0000313" key="5">
    <source>
        <dbReference type="Proteomes" id="UP000010290"/>
    </source>
</evidence>
<dbReference type="PATRIC" id="fig|1141660.3.peg.1460"/>
<dbReference type="Gene3D" id="3.40.630.30">
    <property type="match status" value="1"/>
</dbReference>
<dbReference type="SUPFAM" id="SSF55729">
    <property type="entry name" value="Acyl-CoA N-acyltransferases (Nat)"/>
    <property type="match status" value="1"/>
</dbReference>
<dbReference type="InterPro" id="IPR016181">
    <property type="entry name" value="Acyl_CoA_acyltransferase"/>
</dbReference>
<dbReference type="NCBIfam" id="NF007807">
    <property type="entry name" value="PRK10514.1"/>
    <property type="match status" value="1"/>
</dbReference>
<keyword evidence="2" id="KW-0012">Acyltransferase</keyword>
<keyword evidence="5" id="KW-1185">Reference proteome</keyword>